<evidence type="ECO:0008006" key="4">
    <source>
        <dbReference type="Google" id="ProtNLM"/>
    </source>
</evidence>
<feature type="signal peptide" evidence="1">
    <location>
        <begin position="1"/>
        <end position="23"/>
    </location>
</feature>
<organism evidence="2 3">
    <name type="scientific">Meinhardsimonia xiamenensis</name>
    <dbReference type="NCBI Taxonomy" id="990712"/>
    <lineage>
        <taxon>Bacteria</taxon>
        <taxon>Pseudomonadati</taxon>
        <taxon>Pseudomonadota</taxon>
        <taxon>Alphaproteobacteria</taxon>
        <taxon>Rhodobacterales</taxon>
        <taxon>Paracoccaceae</taxon>
        <taxon>Meinhardsimonia</taxon>
    </lineage>
</organism>
<dbReference type="AlphaFoldDB" id="A0A1G9ATY0"/>
<dbReference type="Pfam" id="PF20107">
    <property type="entry name" value="DUF6497"/>
    <property type="match status" value="1"/>
</dbReference>
<sequence>MAPAAAHRAALVAGLALALPAAAQEAGARVEVPSGQEVRFIEARRDAGAAAGLTAGITWRFRFVAPAISRVGGTVNLDTAAQDMEHLCNRFALPWLPQGEAVGQIVIELADREVEFGQPAPEATRYFEAFSVQGGRCVWEGF</sequence>
<dbReference type="STRING" id="990712.SAMN05216257_102277"/>
<protein>
    <recommendedName>
        <fullName evidence="4">Acetolactate synthase</fullName>
    </recommendedName>
</protein>
<evidence type="ECO:0000256" key="1">
    <source>
        <dbReference type="SAM" id="SignalP"/>
    </source>
</evidence>
<keyword evidence="1" id="KW-0732">Signal</keyword>
<dbReference type="Proteomes" id="UP000199328">
    <property type="component" value="Unassembled WGS sequence"/>
</dbReference>
<evidence type="ECO:0000313" key="3">
    <source>
        <dbReference type="Proteomes" id="UP000199328"/>
    </source>
</evidence>
<dbReference type="EMBL" id="FNFV01000002">
    <property type="protein sequence ID" value="SDK30762.1"/>
    <property type="molecule type" value="Genomic_DNA"/>
</dbReference>
<reference evidence="3" key="1">
    <citation type="submission" date="2016-10" db="EMBL/GenBank/DDBJ databases">
        <authorList>
            <person name="Varghese N."/>
            <person name="Submissions S."/>
        </authorList>
    </citation>
    <scope>NUCLEOTIDE SEQUENCE [LARGE SCALE GENOMIC DNA]</scope>
    <source>
        <strain evidence="3">CGMCC 1.10789</strain>
    </source>
</reference>
<dbReference type="RefSeq" id="WP_092498936.1">
    <property type="nucleotide sequence ID" value="NZ_FNFV01000002.1"/>
</dbReference>
<accession>A0A1G9ATY0</accession>
<keyword evidence="3" id="KW-1185">Reference proteome</keyword>
<evidence type="ECO:0000313" key="2">
    <source>
        <dbReference type="EMBL" id="SDK30762.1"/>
    </source>
</evidence>
<name>A0A1G9ATY0_9RHOB</name>
<feature type="chain" id="PRO_5011787374" description="Acetolactate synthase" evidence="1">
    <location>
        <begin position="24"/>
        <end position="142"/>
    </location>
</feature>
<gene>
    <name evidence="2" type="ORF">SAMN05216257_102277</name>
</gene>
<proteinExistence type="predicted"/>
<dbReference type="InterPro" id="IPR045467">
    <property type="entry name" value="DUF6497"/>
</dbReference>
<dbReference type="OrthoDB" id="7862028at2"/>